<protein>
    <submittedName>
        <fullName evidence="3">KLLA0D18216p</fullName>
    </submittedName>
</protein>
<evidence type="ECO:0000313" key="4">
    <source>
        <dbReference type="Proteomes" id="UP000000598"/>
    </source>
</evidence>
<dbReference type="Proteomes" id="UP000000598">
    <property type="component" value="Chromosome D"/>
</dbReference>
<reference evidence="3 4" key="1">
    <citation type="journal article" date="2004" name="Nature">
        <title>Genome evolution in yeasts.</title>
        <authorList>
            <consortium name="Genolevures"/>
            <person name="Dujon B."/>
            <person name="Sherman D."/>
            <person name="Fischer G."/>
            <person name="Durrens P."/>
            <person name="Casaregola S."/>
            <person name="Lafontaine I."/>
            <person name="de Montigny J."/>
            <person name="Marck C."/>
            <person name="Neuveglise C."/>
            <person name="Talla E."/>
            <person name="Goffard N."/>
            <person name="Frangeul L."/>
            <person name="Aigle M."/>
            <person name="Anthouard V."/>
            <person name="Babour A."/>
            <person name="Barbe V."/>
            <person name="Barnay S."/>
            <person name="Blanchin S."/>
            <person name="Beckerich J.M."/>
            <person name="Beyne E."/>
            <person name="Bleykasten C."/>
            <person name="Boisrame A."/>
            <person name="Boyer J."/>
            <person name="Cattolico L."/>
            <person name="Confanioleri F."/>
            <person name="de Daruvar A."/>
            <person name="Despons L."/>
            <person name="Fabre E."/>
            <person name="Fairhead C."/>
            <person name="Ferry-Dumazet H."/>
            <person name="Groppi A."/>
            <person name="Hantraye F."/>
            <person name="Hennequin C."/>
            <person name="Jauniaux N."/>
            <person name="Joyet P."/>
            <person name="Kachouri R."/>
            <person name="Kerrest A."/>
            <person name="Koszul R."/>
            <person name="Lemaire M."/>
            <person name="Lesur I."/>
            <person name="Ma L."/>
            <person name="Muller H."/>
            <person name="Nicaud J.M."/>
            <person name="Nikolski M."/>
            <person name="Oztas S."/>
            <person name="Ozier-Kalogeropoulos O."/>
            <person name="Pellenz S."/>
            <person name="Potier S."/>
            <person name="Richard G.F."/>
            <person name="Straub M.L."/>
            <person name="Suleau A."/>
            <person name="Swennene D."/>
            <person name="Tekaia F."/>
            <person name="Wesolowski-Louvel M."/>
            <person name="Westhof E."/>
            <person name="Wirth B."/>
            <person name="Zeniou-Meyer M."/>
            <person name="Zivanovic I."/>
            <person name="Bolotin-Fukuhara M."/>
            <person name="Thierry A."/>
            <person name="Bouchier C."/>
            <person name="Caudron B."/>
            <person name="Scarpelli C."/>
            <person name="Gaillardin C."/>
            <person name="Weissenbach J."/>
            <person name="Wincker P."/>
            <person name="Souciet J.L."/>
        </authorList>
    </citation>
    <scope>NUCLEOTIDE SEQUENCE [LARGE SCALE GENOMIC DNA]</scope>
    <source>
        <strain evidence="4">ATCC 8585 / CBS 2359 / DSM 70799 / NBRC 1267 / NRRL Y-1140 / WM37</strain>
    </source>
</reference>
<evidence type="ECO:0000259" key="2">
    <source>
        <dbReference type="Pfam" id="PF15460"/>
    </source>
</evidence>
<dbReference type="FunCoup" id="Q6CQC2">
    <property type="interactions" value="87"/>
</dbReference>
<organism evidence="3 4">
    <name type="scientific">Kluyveromyces lactis (strain ATCC 8585 / CBS 2359 / DSM 70799 / NBRC 1267 / NRRL Y-1140 / WM37)</name>
    <name type="common">Yeast</name>
    <name type="synonym">Candida sphaerica</name>
    <dbReference type="NCBI Taxonomy" id="284590"/>
    <lineage>
        <taxon>Eukaryota</taxon>
        <taxon>Fungi</taxon>
        <taxon>Dikarya</taxon>
        <taxon>Ascomycota</taxon>
        <taxon>Saccharomycotina</taxon>
        <taxon>Saccharomycetes</taxon>
        <taxon>Saccharomycetales</taxon>
        <taxon>Saccharomycetaceae</taxon>
        <taxon>Kluyveromyces</taxon>
    </lineage>
</organism>
<sequence>MKRKSRSESADNTEEDKFNFDIPEYDVDPSRPLSVSISRNKLQEHPHADQVDISKTRNEISDMILPIEYHPIGFTSEDQAMAEFADPLSDQLYDNYHKKMLKQETRMMNDESNHSDLEADRLEGILDHLEVASWRLYLPKVTIVKDLFDEDELHAKKELTQRTIRLMLKKYKYMKHRINIHARKQRHFMIDSSKRLDKLFSKVDKSMIIGYHSSSEDEEDNLDATEIKRRRKMLKHKHFSSPLVIPLSMPSAPTSFKYGIIAEPLNSPFIIKFTKEERLKCLRKVENYKKRYHLIEHFPNQQMKIIKKVAATCELDPFPSDSALPVTSRKTSFKTDHK</sequence>
<feature type="region of interest" description="Disordered" evidence="1">
    <location>
        <begin position="1"/>
        <end position="32"/>
    </location>
</feature>
<dbReference type="STRING" id="284590.Q6CQC2"/>
<evidence type="ECO:0000313" key="3">
    <source>
        <dbReference type="EMBL" id="CAH00963.1"/>
    </source>
</evidence>
<dbReference type="KEGG" id="kla:KLLA0_D18216g"/>
<dbReference type="PANTHER" id="PTHR38422">
    <property type="entry name" value="SOMETHING ABOUT SILENCING PROTEIN 4"/>
    <property type="match status" value="1"/>
</dbReference>
<dbReference type="AlphaFoldDB" id="Q6CQC2"/>
<dbReference type="HOGENOM" id="CLU_035634_0_0_1"/>
<dbReference type="PaxDb" id="284590-Q6CQC2"/>
<evidence type="ECO:0000256" key="1">
    <source>
        <dbReference type="SAM" id="MobiDB-lite"/>
    </source>
</evidence>
<name>Q6CQC2_KLULA</name>
<dbReference type="Pfam" id="PF15460">
    <property type="entry name" value="SAS4"/>
    <property type="match status" value="1"/>
</dbReference>
<dbReference type="PANTHER" id="PTHR38422:SF1">
    <property type="entry name" value="SOMETHING ABOUT SILENCING PROTEIN 4"/>
    <property type="match status" value="1"/>
</dbReference>
<dbReference type="InParanoid" id="Q6CQC2"/>
<dbReference type="InterPro" id="IPR038988">
    <property type="entry name" value="Sas4"/>
</dbReference>
<dbReference type="GO" id="GO:0004402">
    <property type="term" value="F:histone acetyltransferase activity"/>
    <property type="evidence" value="ECO:0007669"/>
    <property type="project" value="TreeGrafter"/>
</dbReference>
<feature type="domain" description="Something about silencing protein 4" evidence="2">
    <location>
        <begin position="86"/>
        <end position="181"/>
    </location>
</feature>
<keyword evidence="4" id="KW-1185">Reference proteome</keyword>
<dbReference type="eggNOG" id="ENOG502RYH0">
    <property type="taxonomic scope" value="Eukaryota"/>
</dbReference>
<dbReference type="InterPro" id="IPR029184">
    <property type="entry name" value="Sas4_dom"/>
</dbReference>
<accession>Q6CQC2</accession>
<dbReference type="EMBL" id="CR382124">
    <property type="protein sequence ID" value="CAH00963.1"/>
    <property type="molecule type" value="Genomic_DNA"/>
</dbReference>
<gene>
    <name evidence="3" type="ORF">KLLA0_D18216g</name>
</gene>
<proteinExistence type="predicted"/>
<dbReference type="GO" id="GO:0033255">
    <property type="term" value="C:SAS acetyltransferase complex"/>
    <property type="evidence" value="ECO:0007669"/>
    <property type="project" value="InterPro"/>
</dbReference>